<accession>A0ABD2GK30</accession>
<gene>
    <name evidence="2" type="ORF">OYC64_006696</name>
</gene>
<dbReference type="AlphaFoldDB" id="A0ABD2GK30"/>
<reference evidence="2 3" key="1">
    <citation type="journal article" date="2022" name="G3 (Bethesda)">
        <title>Evaluating Illumina-, Nanopore-, and PacBio-based genome assembly strategies with the bald notothen, Trematomus borchgrevinki.</title>
        <authorList>
            <person name="Rayamajhi N."/>
            <person name="Cheng C.C."/>
            <person name="Catchen J.M."/>
        </authorList>
    </citation>
    <scope>NUCLEOTIDE SEQUENCE [LARGE SCALE GENOMIC DNA]</scope>
    <source>
        <strain evidence="2">AGRC-2024</strain>
    </source>
</reference>
<reference evidence="2 3" key="2">
    <citation type="journal article" date="2024" name="G3 (Bethesda)">
        <title>The genome of the cryopelagic Antarctic bald notothen, Trematomus borchgrevinki.</title>
        <authorList>
            <person name="Rayamajhi N."/>
            <person name="Rivera-Colon A.G."/>
            <person name="Minhas B.F."/>
            <person name="Cheng C.C."/>
            <person name="Catchen J.M."/>
        </authorList>
    </citation>
    <scope>NUCLEOTIDE SEQUENCE [LARGE SCALE GENOMIC DNA]</scope>
    <source>
        <strain evidence="2">AGRC-2024</strain>
    </source>
</reference>
<name>A0ABD2GK30_PAGBO</name>
<evidence type="ECO:0000313" key="3">
    <source>
        <dbReference type="Proteomes" id="UP001619887"/>
    </source>
</evidence>
<dbReference type="Proteomes" id="UP001619887">
    <property type="component" value="Unassembled WGS sequence"/>
</dbReference>
<proteinExistence type="predicted"/>
<protein>
    <submittedName>
        <fullName evidence="2">Uncharacterized protein</fullName>
    </submittedName>
</protein>
<keyword evidence="3" id="KW-1185">Reference proteome</keyword>
<organism evidence="2 3">
    <name type="scientific">Pagothenia borchgrevinki</name>
    <name type="common">Bald rockcod</name>
    <name type="synonym">Trematomus borchgrevinki</name>
    <dbReference type="NCBI Taxonomy" id="8213"/>
    <lineage>
        <taxon>Eukaryota</taxon>
        <taxon>Metazoa</taxon>
        <taxon>Chordata</taxon>
        <taxon>Craniata</taxon>
        <taxon>Vertebrata</taxon>
        <taxon>Euteleostomi</taxon>
        <taxon>Actinopterygii</taxon>
        <taxon>Neopterygii</taxon>
        <taxon>Teleostei</taxon>
        <taxon>Neoteleostei</taxon>
        <taxon>Acanthomorphata</taxon>
        <taxon>Eupercaria</taxon>
        <taxon>Perciformes</taxon>
        <taxon>Notothenioidei</taxon>
        <taxon>Nototheniidae</taxon>
        <taxon>Pagothenia</taxon>
    </lineage>
</organism>
<sequence length="64" mass="7373">MKDSHRQQEAAPERQDPSGGGFEVSIQQLNDLLTDSSGFYSWPTRHFHEVYPRIYVGNVECTLF</sequence>
<feature type="compositionally biased region" description="Basic and acidic residues" evidence="1">
    <location>
        <begin position="1"/>
        <end position="16"/>
    </location>
</feature>
<comment type="caution">
    <text evidence="2">The sequence shown here is derived from an EMBL/GenBank/DDBJ whole genome shotgun (WGS) entry which is preliminary data.</text>
</comment>
<evidence type="ECO:0000256" key="1">
    <source>
        <dbReference type="SAM" id="MobiDB-lite"/>
    </source>
</evidence>
<feature type="region of interest" description="Disordered" evidence="1">
    <location>
        <begin position="1"/>
        <end position="23"/>
    </location>
</feature>
<evidence type="ECO:0000313" key="2">
    <source>
        <dbReference type="EMBL" id="KAL3054414.1"/>
    </source>
</evidence>
<dbReference type="EMBL" id="JBIYXZ010002078">
    <property type="protein sequence ID" value="KAL3054414.1"/>
    <property type="molecule type" value="Genomic_DNA"/>
</dbReference>